<dbReference type="GO" id="GO:0005615">
    <property type="term" value="C:extracellular space"/>
    <property type="evidence" value="ECO:0007669"/>
    <property type="project" value="TreeGrafter"/>
</dbReference>
<dbReference type="PROSITE" id="PS51406">
    <property type="entry name" value="FIBRINOGEN_C_2"/>
    <property type="match status" value="1"/>
</dbReference>
<protein>
    <recommendedName>
        <fullName evidence="1">Fibrinogen C-terminal domain-containing protein</fullName>
    </recommendedName>
</protein>
<dbReference type="SUPFAM" id="SSF56496">
    <property type="entry name" value="Fibrinogen C-terminal domain-like"/>
    <property type="match status" value="1"/>
</dbReference>
<evidence type="ECO:0000313" key="3">
    <source>
        <dbReference type="Proteomes" id="UP001283361"/>
    </source>
</evidence>
<gene>
    <name evidence="2" type="ORF">RRG08_006743</name>
</gene>
<reference evidence="2" key="1">
    <citation type="journal article" date="2023" name="G3 (Bethesda)">
        <title>A reference genome for the long-term kleptoplast-retaining sea slug Elysia crispata morphotype clarki.</title>
        <authorList>
            <person name="Eastman K.E."/>
            <person name="Pendleton A.L."/>
            <person name="Shaikh M.A."/>
            <person name="Suttiyut T."/>
            <person name="Ogas R."/>
            <person name="Tomko P."/>
            <person name="Gavelis G."/>
            <person name="Widhalm J.R."/>
            <person name="Wisecaver J.H."/>
        </authorList>
    </citation>
    <scope>NUCLEOTIDE SEQUENCE</scope>
    <source>
        <strain evidence="2">ECLA1</strain>
    </source>
</reference>
<name>A0AAE0ZFY4_9GAST</name>
<dbReference type="InterPro" id="IPR036056">
    <property type="entry name" value="Fibrinogen-like_C"/>
</dbReference>
<comment type="caution">
    <text evidence="2">The sequence shown here is derived from an EMBL/GenBank/DDBJ whole genome shotgun (WGS) entry which is preliminary data.</text>
</comment>
<accession>A0AAE0ZFY4</accession>
<keyword evidence="3" id="KW-1185">Reference proteome</keyword>
<dbReference type="AlphaFoldDB" id="A0AAE0ZFY4"/>
<dbReference type="InterPro" id="IPR050373">
    <property type="entry name" value="Fibrinogen_C-term_domain"/>
</dbReference>
<dbReference type="EMBL" id="JAWDGP010004131">
    <property type="protein sequence ID" value="KAK3767637.1"/>
    <property type="molecule type" value="Genomic_DNA"/>
</dbReference>
<proteinExistence type="predicted"/>
<sequence>RRTGPDVDFNRYWADYKNGFGEAPGDFWLGNEAVHNLTVRNHYRLRVDVRVNGQELFAEYAFFRIESESNNYRLRLGSDSGTLDVSPGRGLAYHSNQYFSTRDRNNNAASSNCSSHLLSAWWYRNYCYLTNLNGLWGVQNRTGITWHARNGFLYPTFVEMKIRRK</sequence>
<dbReference type="PANTHER" id="PTHR19143">
    <property type="entry name" value="FIBRINOGEN/TENASCIN/ANGIOPOEITIN"/>
    <property type="match status" value="1"/>
</dbReference>
<dbReference type="Gene3D" id="3.90.215.10">
    <property type="entry name" value="Gamma Fibrinogen, chain A, domain 1"/>
    <property type="match status" value="1"/>
</dbReference>
<feature type="domain" description="Fibrinogen C-terminal" evidence="1">
    <location>
        <begin position="1"/>
        <end position="165"/>
    </location>
</feature>
<organism evidence="2 3">
    <name type="scientific">Elysia crispata</name>
    <name type="common">lettuce slug</name>
    <dbReference type="NCBI Taxonomy" id="231223"/>
    <lineage>
        <taxon>Eukaryota</taxon>
        <taxon>Metazoa</taxon>
        <taxon>Spiralia</taxon>
        <taxon>Lophotrochozoa</taxon>
        <taxon>Mollusca</taxon>
        <taxon>Gastropoda</taxon>
        <taxon>Heterobranchia</taxon>
        <taxon>Euthyneura</taxon>
        <taxon>Panpulmonata</taxon>
        <taxon>Sacoglossa</taxon>
        <taxon>Placobranchoidea</taxon>
        <taxon>Plakobranchidae</taxon>
        <taxon>Elysia</taxon>
    </lineage>
</organism>
<evidence type="ECO:0000313" key="2">
    <source>
        <dbReference type="EMBL" id="KAK3767637.1"/>
    </source>
</evidence>
<dbReference type="SMART" id="SM00186">
    <property type="entry name" value="FBG"/>
    <property type="match status" value="1"/>
</dbReference>
<dbReference type="Proteomes" id="UP001283361">
    <property type="component" value="Unassembled WGS sequence"/>
</dbReference>
<dbReference type="InterPro" id="IPR014716">
    <property type="entry name" value="Fibrinogen_a/b/g_C_1"/>
</dbReference>
<evidence type="ECO:0000259" key="1">
    <source>
        <dbReference type="PROSITE" id="PS51406"/>
    </source>
</evidence>
<feature type="non-terminal residue" evidence="2">
    <location>
        <position position="1"/>
    </location>
</feature>
<dbReference type="InterPro" id="IPR002181">
    <property type="entry name" value="Fibrinogen_a/b/g_C_dom"/>
</dbReference>
<dbReference type="Pfam" id="PF00147">
    <property type="entry name" value="Fibrinogen_C"/>
    <property type="match status" value="1"/>
</dbReference>